<evidence type="ECO:0000313" key="11">
    <source>
        <dbReference type="Proteomes" id="UP001149411"/>
    </source>
</evidence>
<dbReference type="GO" id="GO:0046872">
    <property type="term" value="F:metal ion binding"/>
    <property type="evidence" value="ECO:0007669"/>
    <property type="project" value="UniProtKB-KW"/>
</dbReference>
<dbReference type="Pfam" id="PF00334">
    <property type="entry name" value="NDK"/>
    <property type="match status" value="1"/>
</dbReference>
<dbReference type="InterPro" id="IPR034907">
    <property type="entry name" value="NDK-like_dom"/>
</dbReference>
<feature type="active site" description="Pros-phosphohistidine intermediate" evidence="6 7">
    <location>
        <position position="117"/>
    </location>
</feature>
<proteinExistence type="inferred from homology"/>
<comment type="catalytic activity">
    <reaction evidence="6">
        <text>a ribonucleoside 5'-diphosphate + ATP = a ribonucleoside 5'-triphosphate + ADP</text>
        <dbReference type="Rhea" id="RHEA:18113"/>
        <dbReference type="ChEBI" id="CHEBI:30616"/>
        <dbReference type="ChEBI" id="CHEBI:57930"/>
        <dbReference type="ChEBI" id="CHEBI:61557"/>
        <dbReference type="ChEBI" id="CHEBI:456216"/>
        <dbReference type="EC" id="2.7.4.6"/>
    </reaction>
</comment>
<feature type="binding site" evidence="6 7">
    <location>
        <position position="59"/>
    </location>
    <ligand>
        <name>ATP</name>
        <dbReference type="ChEBI" id="CHEBI:30616"/>
    </ligand>
</feature>
<comment type="subcellular location">
    <subcellularLocation>
        <location evidence="6">Cytoplasm</location>
    </subcellularLocation>
</comment>
<name>A0A9Q4GH35_9EURY</name>
<feature type="binding site" evidence="6 7">
    <location>
        <position position="87"/>
    </location>
    <ligand>
        <name>ATP</name>
        <dbReference type="ChEBI" id="CHEBI:30616"/>
    </ligand>
</feature>
<dbReference type="AlphaFoldDB" id="A0A9Q4GH35"/>
<feature type="binding site" evidence="6 7">
    <location>
        <position position="104"/>
    </location>
    <ligand>
        <name>ATP</name>
        <dbReference type="ChEBI" id="CHEBI:30616"/>
    </ligand>
</feature>
<dbReference type="GO" id="GO:0006228">
    <property type="term" value="P:UTP biosynthetic process"/>
    <property type="evidence" value="ECO:0007669"/>
    <property type="project" value="UniProtKB-UniRule"/>
</dbReference>
<dbReference type="HAMAP" id="MF_00451">
    <property type="entry name" value="NDP_kinase"/>
    <property type="match status" value="1"/>
</dbReference>
<dbReference type="PROSITE" id="PS51374">
    <property type="entry name" value="NDPK_LIKE"/>
    <property type="match status" value="1"/>
</dbReference>
<sequence>MSRERTFVMVKPDAFQRGLVGEIVSRIEERGLKLVGMKLLTPSREQGEEHYAEHEDEPFYDDLVGFITSGPAVPMVVEGENAISLVRDMIGATDPAEAEPGTVRGDLALDIGRNCVHAADAPDTAEREISIYFDADEIETYERNDEGWVYE</sequence>
<keyword evidence="5 6" id="KW-0418">Kinase</keyword>
<comment type="caution">
    <text evidence="10">The sequence shown here is derived from an EMBL/GenBank/DDBJ whole genome shotgun (WGS) entry which is preliminary data.</text>
</comment>
<dbReference type="RefSeq" id="WP_266086209.1">
    <property type="nucleotide sequence ID" value="NZ_RKLV01000003.1"/>
</dbReference>
<evidence type="ECO:0000256" key="8">
    <source>
        <dbReference type="RuleBase" id="RU004011"/>
    </source>
</evidence>
<feature type="domain" description="Nucleoside diphosphate kinase-like" evidence="9">
    <location>
        <begin position="3"/>
        <end position="140"/>
    </location>
</feature>
<dbReference type="GO" id="GO:0004550">
    <property type="term" value="F:nucleoside diphosphate kinase activity"/>
    <property type="evidence" value="ECO:0007669"/>
    <property type="project" value="UniProtKB-UniRule"/>
</dbReference>
<gene>
    <name evidence="6 10" type="primary">ndk</name>
    <name evidence="10" type="ORF">EGH25_03360</name>
</gene>
<keyword evidence="11" id="KW-1185">Reference proteome</keyword>
<dbReference type="PANTHER" id="PTHR11349">
    <property type="entry name" value="NUCLEOSIDE DIPHOSPHATE KINASE"/>
    <property type="match status" value="1"/>
</dbReference>
<dbReference type="CDD" id="cd04413">
    <property type="entry name" value="NDPk_I"/>
    <property type="match status" value="1"/>
</dbReference>
<dbReference type="GO" id="GO:0005524">
    <property type="term" value="F:ATP binding"/>
    <property type="evidence" value="ECO:0007669"/>
    <property type="project" value="UniProtKB-UniRule"/>
</dbReference>
<evidence type="ECO:0000313" key="10">
    <source>
        <dbReference type="EMBL" id="MCX2818390.1"/>
    </source>
</evidence>
<dbReference type="EC" id="2.7.4.6" evidence="6"/>
<evidence type="ECO:0000256" key="6">
    <source>
        <dbReference type="HAMAP-Rule" id="MF_00451"/>
    </source>
</evidence>
<dbReference type="Gene3D" id="3.30.70.141">
    <property type="entry name" value="Nucleoside diphosphate kinase-like domain"/>
    <property type="match status" value="1"/>
</dbReference>
<organism evidence="10 11">
    <name type="scientific">Halorutilus salinus</name>
    <dbReference type="NCBI Taxonomy" id="2487751"/>
    <lineage>
        <taxon>Archaea</taxon>
        <taxon>Methanobacteriati</taxon>
        <taxon>Methanobacteriota</taxon>
        <taxon>Stenosarchaea group</taxon>
        <taxon>Halobacteria</taxon>
        <taxon>Halorutilales</taxon>
        <taxon>Halorutilaceae</taxon>
        <taxon>Halorutilus</taxon>
    </lineage>
</organism>
<evidence type="ECO:0000256" key="1">
    <source>
        <dbReference type="ARBA" id="ARBA00001946"/>
    </source>
</evidence>
<reference evidence="10" key="1">
    <citation type="submission" date="2022-09" db="EMBL/GenBank/DDBJ databases">
        <title>Haloadaptaus new haloarchaeum isolated from saline soil.</title>
        <authorList>
            <person name="Duran-Viseras A."/>
            <person name="Sanchez-Porro C."/>
            <person name="Ventosa A."/>
        </authorList>
    </citation>
    <scope>NUCLEOTIDE SEQUENCE</scope>
    <source>
        <strain evidence="10">F3-133</strain>
    </source>
</reference>
<evidence type="ECO:0000256" key="3">
    <source>
        <dbReference type="ARBA" id="ARBA00022553"/>
    </source>
</evidence>
<accession>A0A9Q4GH35</accession>
<keyword evidence="6" id="KW-0547">Nucleotide-binding</keyword>
<keyword evidence="4 6" id="KW-0808">Transferase</keyword>
<feature type="binding site" evidence="6 7">
    <location>
        <position position="114"/>
    </location>
    <ligand>
        <name>ATP</name>
        <dbReference type="ChEBI" id="CHEBI:30616"/>
    </ligand>
</feature>
<dbReference type="GO" id="GO:0005737">
    <property type="term" value="C:cytoplasm"/>
    <property type="evidence" value="ECO:0007669"/>
    <property type="project" value="UniProtKB-SubCell"/>
</dbReference>
<keyword evidence="6" id="KW-0963">Cytoplasm</keyword>
<evidence type="ECO:0000256" key="2">
    <source>
        <dbReference type="ARBA" id="ARBA00008142"/>
    </source>
</evidence>
<comment type="similarity">
    <text evidence="2 6 7 8">Belongs to the NDK family.</text>
</comment>
<dbReference type="InterPro" id="IPR001564">
    <property type="entry name" value="Nucleoside_diP_kinase"/>
</dbReference>
<protein>
    <recommendedName>
        <fullName evidence="6">Nucleoside diphosphate kinase</fullName>
        <shortName evidence="6">NDK</shortName>
        <shortName evidence="6">NDP kinase</shortName>
        <ecNumber evidence="6">2.7.4.6</ecNumber>
    </recommendedName>
    <alternativeName>
        <fullName evidence="6">Nucleoside-2-P kinase</fullName>
    </alternativeName>
</protein>
<feature type="binding site" evidence="6 7">
    <location>
        <position position="11"/>
    </location>
    <ligand>
        <name>ATP</name>
        <dbReference type="ChEBI" id="CHEBI:30616"/>
    </ligand>
</feature>
<dbReference type="SMART" id="SM00562">
    <property type="entry name" value="NDK"/>
    <property type="match status" value="1"/>
</dbReference>
<evidence type="ECO:0000256" key="4">
    <source>
        <dbReference type="ARBA" id="ARBA00022679"/>
    </source>
</evidence>
<dbReference type="SUPFAM" id="SSF54919">
    <property type="entry name" value="Nucleoside diphosphate kinase, NDK"/>
    <property type="match status" value="1"/>
</dbReference>
<keyword evidence="6" id="KW-0067">ATP-binding</keyword>
<dbReference type="GO" id="GO:0006183">
    <property type="term" value="P:GTP biosynthetic process"/>
    <property type="evidence" value="ECO:0007669"/>
    <property type="project" value="UniProtKB-UniRule"/>
</dbReference>
<feature type="binding site" evidence="6 7">
    <location>
        <position position="93"/>
    </location>
    <ligand>
        <name>ATP</name>
        <dbReference type="ChEBI" id="CHEBI:30616"/>
    </ligand>
</feature>
<keyword evidence="3 6" id="KW-0597">Phosphoprotein</keyword>
<dbReference type="PRINTS" id="PR01243">
    <property type="entry name" value="NUCDPKINASE"/>
</dbReference>
<comment type="function">
    <text evidence="6">Major role in the synthesis of nucleoside triphosphates other than ATP. The ATP gamma phosphate is transferred to the NDP beta phosphate via a ping-pong mechanism, using a phosphorylated active-site intermediate.</text>
</comment>
<evidence type="ECO:0000256" key="7">
    <source>
        <dbReference type="PROSITE-ProRule" id="PRU00706"/>
    </source>
</evidence>
<dbReference type="Proteomes" id="UP001149411">
    <property type="component" value="Unassembled WGS sequence"/>
</dbReference>
<evidence type="ECO:0000256" key="5">
    <source>
        <dbReference type="ARBA" id="ARBA00022777"/>
    </source>
</evidence>
<dbReference type="NCBIfam" id="NF001908">
    <property type="entry name" value="PRK00668.1"/>
    <property type="match status" value="1"/>
</dbReference>
<keyword evidence="6" id="KW-0460">Magnesium</keyword>
<dbReference type="EMBL" id="RKLV01000003">
    <property type="protein sequence ID" value="MCX2818390.1"/>
    <property type="molecule type" value="Genomic_DNA"/>
</dbReference>
<dbReference type="FunFam" id="3.30.70.141:FF:000002">
    <property type="entry name" value="Nucleoside diphosphate kinase"/>
    <property type="match status" value="1"/>
</dbReference>
<keyword evidence="6" id="KW-0546">Nucleotide metabolism</keyword>
<dbReference type="InterPro" id="IPR036850">
    <property type="entry name" value="NDK-like_dom_sf"/>
</dbReference>
<comment type="cofactor">
    <cofactor evidence="1 6">
        <name>Mg(2+)</name>
        <dbReference type="ChEBI" id="CHEBI:18420"/>
    </cofactor>
</comment>
<comment type="catalytic activity">
    <reaction evidence="6">
        <text>a 2'-deoxyribonucleoside 5'-diphosphate + ATP = a 2'-deoxyribonucleoside 5'-triphosphate + ADP</text>
        <dbReference type="Rhea" id="RHEA:44640"/>
        <dbReference type="ChEBI" id="CHEBI:30616"/>
        <dbReference type="ChEBI" id="CHEBI:61560"/>
        <dbReference type="ChEBI" id="CHEBI:73316"/>
        <dbReference type="ChEBI" id="CHEBI:456216"/>
        <dbReference type="EC" id="2.7.4.6"/>
    </reaction>
</comment>
<dbReference type="GO" id="GO:0006241">
    <property type="term" value="P:CTP biosynthetic process"/>
    <property type="evidence" value="ECO:0007669"/>
    <property type="project" value="UniProtKB-UniRule"/>
</dbReference>
<keyword evidence="6" id="KW-0479">Metal-binding</keyword>
<evidence type="ECO:0000259" key="9">
    <source>
        <dbReference type="SMART" id="SM00562"/>
    </source>
</evidence>